<reference evidence="3 4" key="1">
    <citation type="submission" date="2020-12" db="EMBL/GenBank/DDBJ databases">
        <title>FDA dAtabase for Regulatory Grade micrObial Sequences (FDA-ARGOS): Supporting development and validation of Infectious Disease Dx tests.</title>
        <authorList>
            <person name="Minogue T."/>
            <person name="Wolcott M."/>
            <person name="Wasieloski L."/>
            <person name="Aguilar W."/>
            <person name="Moore D."/>
            <person name="Jaissle J."/>
            <person name="Tallon L."/>
            <person name="Sadzewicz L."/>
            <person name="Zhao X."/>
            <person name="Boylan J."/>
            <person name="Ott S."/>
            <person name="Bowen H."/>
            <person name="Vavikolanu K."/>
            <person name="Mehta A."/>
            <person name="Aluvathingal J."/>
            <person name="Nadendla S."/>
            <person name="Yan Y."/>
            <person name="Sichtig H."/>
        </authorList>
    </citation>
    <scope>NUCLEOTIDE SEQUENCE [LARGE SCALE GENOMIC DNA]</scope>
    <source>
        <strain evidence="3 4">FDAARGOS_949</strain>
    </source>
</reference>
<proteinExistence type="predicted"/>
<name>A0AAQ0BSH6_BURGL</name>
<feature type="chain" id="PRO_5042961703" evidence="2">
    <location>
        <begin position="29"/>
        <end position="159"/>
    </location>
</feature>
<feature type="region of interest" description="Disordered" evidence="1">
    <location>
        <begin position="75"/>
        <end position="159"/>
    </location>
</feature>
<gene>
    <name evidence="3" type="ORF">I6H06_24165</name>
</gene>
<dbReference type="Proteomes" id="UP000594892">
    <property type="component" value="Chromosome 2"/>
</dbReference>
<feature type="compositionally biased region" description="Polar residues" evidence="1">
    <location>
        <begin position="150"/>
        <end position="159"/>
    </location>
</feature>
<accession>A0AAQ0BSH6</accession>
<evidence type="ECO:0000256" key="2">
    <source>
        <dbReference type="SAM" id="SignalP"/>
    </source>
</evidence>
<protein>
    <submittedName>
        <fullName evidence="3">Peptide-binding protein</fullName>
    </submittedName>
</protein>
<dbReference type="RefSeq" id="WP_015877181.1">
    <property type="nucleotide sequence ID" value="NZ_CP021074.1"/>
</dbReference>
<keyword evidence="2" id="KW-0732">Signal</keyword>
<feature type="compositionally biased region" description="Low complexity" evidence="1">
    <location>
        <begin position="93"/>
        <end position="106"/>
    </location>
</feature>
<dbReference type="AlphaFoldDB" id="A0AAQ0BSH6"/>
<evidence type="ECO:0000256" key="1">
    <source>
        <dbReference type="SAM" id="MobiDB-lite"/>
    </source>
</evidence>
<feature type="signal peptide" evidence="2">
    <location>
        <begin position="1"/>
        <end position="28"/>
    </location>
</feature>
<organism evidence="3 4">
    <name type="scientific">Burkholderia glumae</name>
    <name type="common">Pseudomonas glumae</name>
    <dbReference type="NCBI Taxonomy" id="337"/>
    <lineage>
        <taxon>Bacteria</taxon>
        <taxon>Pseudomonadati</taxon>
        <taxon>Pseudomonadota</taxon>
        <taxon>Betaproteobacteria</taxon>
        <taxon>Burkholderiales</taxon>
        <taxon>Burkholderiaceae</taxon>
        <taxon>Burkholderia</taxon>
    </lineage>
</organism>
<feature type="compositionally biased region" description="Basic and acidic residues" evidence="1">
    <location>
        <begin position="125"/>
        <end position="135"/>
    </location>
</feature>
<evidence type="ECO:0000313" key="4">
    <source>
        <dbReference type="Proteomes" id="UP000594892"/>
    </source>
</evidence>
<sequence>MRVDRAKRTIGKWLTAAAMALAASLAFAHPPHGGGGRGGGAGAMHRDLAPGWRSEAGGVRWGLRPSRAAAAPYRVGAAGGPAEGGDDGRYPGASPYRSVSASSSSLPRPPGAADGAIRSGSIRADVARYNEERGRPPAPRAQESADSRGTFFSSFYRNN</sequence>
<evidence type="ECO:0000313" key="3">
    <source>
        <dbReference type="EMBL" id="QPQ92183.1"/>
    </source>
</evidence>
<dbReference type="EMBL" id="CP065601">
    <property type="protein sequence ID" value="QPQ92183.1"/>
    <property type="molecule type" value="Genomic_DNA"/>
</dbReference>